<protein>
    <submittedName>
        <fullName evidence="2">Uncharacterized protein</fullName>
    </submittedName>
</protein>
<proteinExistence type="predicted"/>
<keyword evidence="3" id="KW-1185">Reference proteome</keyword>
<feature type="region of interest" description="Disordered" evidence="1">
    <location>
        <begin position="201"/>
        <end position="221"/>
    </location>
</feature>
<sequence>MDISVPMHDTKSRPLSAIVSKSKKRYSLYLRKRVRQSRLSFATTIQERRKARCISSTPSQWELQLIEGLLGDDLDDSTDIEELPEIPEPSNQLQTQRLSIRKLPTRPTLKTQKVEPEVTEPLPKVLEVQTLPSRPLLTVLQAVQANEEILDDCASFESESESEEDFGDFEAPNDLQKVITFAEVPQIKLYADDWPLPKAEKPAPPPLYSVESHPHPLRGNPPDHQIRKCVSNTSLRLSASKFHKLVEFGKI</sequence>
<accession>A0AAN7YKG5</accession>
<comment type="caution">
    <text evidence="2">The sequence shown here is derived from an EMBL/GenBank/DDBJ whole genome shotgun (WGS) entry which is preliminary data.</text>
</comment>
<evidence type="ECO:0000313" key="3">
    <source>
        <dbReference type="Proteomes" id="UP001309876"/>
    </source>
</evidence>
<gene>
    <name evidence="2" type="ORF">LTR05_001763</name>
</gene>
<dbReference type="Proteomes" id="UP001309876">
    <property type="component" value="Unassembled WGS sequence"/>
</dbReference>
<reference evidence="2 3" key="1">
    <citation type="submission" date="2023-08" db="EMBL/GenBank/DDBJ databases">
        <title>Black Yeasts Isolated from many extreme environments.</title>
        <authorList>
            <person name="Coleine C."/>
            <person name="Stajich J.E."/>
            <person name="Selbmann L."/>
        </authorList>
    </citation>
    <scope>NUCLEOTIDE SEQUENCE [LARGE SCALE GENOMIC DNA]</scope>
    <source>
        <strain evidence="2 3">CCFEE 5910</strain>
    </source>
</reference>
<dbReference type="AlphaFoldDB" id="A0AAN7YKG5"/>
<evidence type="ECO:0000256" key="1">
    <source>
        <dbReference type="SAM" id="MobiDB-lite"/>
    </source>
</evidence>
<organism evidence="2 3">
    <name type="scientific">Lithohypha guttulata</name>
    <dbReference type="NCBI Taxonomy" id="1690604"/>
    <lineage>
        <taxon>Eukaryota</taxon>
        <taxon>Fungi</taxon>
        <taxon>Dikarya</taxon>
        <taxon>Ascomycota</taxon>
        <taxon>Pezizomycotina</taxon>
        <taxon>Eurotiomycetes</taxon>
        <taxon>Chaetothyriomycetidae</taxon>
        <taxon>Chaetothyriales</taxon>
        <taxon>Trichomeriaceae</taxon>
        <taxon>Lithohypha</taxon>
    </lineage>
</organism>
<name>A0AAN7YKG5_9EURO</name>
<dbReference type="EMBL" id="JAVRRJ010000001">
    <property type="protein sequence ID" value="KAK5091578.1"/>
    <property type="molecule type" value="Genomic_DNA"/>
</dbReference>
<evidence type="ECO:0000313" key="2">
    <source>
        <dbReference type="EMBL" id="KAK5091578.1"/>
    </source>
</evidence>